<dbReference type="FunFam" id="3.90.550.10:FF:000085">
    <property type="entry name" value="Glycogenin, isoform B"/>
    <property type="match status" value="1"/>
</dbReference>
<dbReference type="EC" id="2.4.1.186" evidence="2"/>
<dbReference type="SUPFAM" id="SSF53448">
    <property type="entry name" value="Nucleotide-diphospho-sugar transferases"/>
    <property type="match status" value="1"/>
</dbReference>
<proteinExistence type="inferred from homology"/>
<organism evidence="4">
    <name type="scientific">Photinus pyralis</name>
    <name type="common">Common eastern firefly</name>
    <name type="synonym">Lampyris pyralis</name>
    <dbReference type="NCBI Taxonomy" id="7054"/>
    <lineage>
        <taxon>Eukaryota</taxon>
        <taxon>Metazoa</taxon>
        <taxon>Ecdysozoa</taxon>
        <taxon>Arthropoda</taxon>
        <taxon>Hexapoda</taxon>
        <taxon>Insecta</taxon>
        <taxon>Pterygota</taxon>
        <taxon>Neoptera</taxon>
        <taxon>Endopterygota</taxon>
        <taxon>Coleoptera</taxon>
        <taxon>Polyphaga</taxon>
        <taxon>Elateriformia</taxon>
        <taxon>Elateroidea</taxon>
        <taxon>Lampyridae</taxon>
        <taxon>Lampyrinae</taxon>
        <taxon>Photinus</taxon>
    </lineage>
</organism>
<dbReference type="Pfam" id="PF01501">
    <property type="entry name" value="Glyco_transf_8"/>
    <property type="match status" value="1"/>
</dbReference>
<sequence length="357" mass="39906">MGGFAWVTLATNDSYSLGALVLAHSLRQVNTVHQLAVLVTPGVTPVMRAKLASVFNVVVEVNILDSKDEANLRLLKRPELGVTFTKLHCWRLTQFEKCVFLDADTMVLANADELFDKEEFSAAPDVGWPDCFNSGVFVYRPSEETYSNIVKFALERGSFDGGDQGLLNLYFSDWAHKDISKHLPFIYNTCSTACYSYLPAFKQFGGNVKIIHFIGSSKPWLQYFDSETRQVQVGSDLQHLRVVLQQWWNIFCSCIHPILSPEMAGLAGAFARLTLGAPRTAEQAMLEDQLRRQGWEVGNIDYMGRDSFDNIWTKICETLNTAPAPPDQSQEPSHAVPSEAAKQGQSNMATKMLPLKQ</sequence>
<reference evidence="4" key="1">
    <citation type="journal article" date="2016" name="Sci. Rep.">
        <title>Molecular characterization of firefly nuptial gifts: a multi-omics approach sheds light on postcopulatory sexual selection.</title>
        <authorList>
            <person name="Al-Wathiqui N."/>
            <person name="Fallon T.R."/>
            <person name="South A."/>
            <person name="Weng J.K."/>
            <person name="Lewis S.M."/>
        </authorList>
    </citation>
    <scope>NUCLEOTIDE SEQUENCE</scope>
</reference>
<dbReference type="GO" id="GO:0005978">
    <property type="term" value="P:glycogen biosynthetic process"/>
    <property type="evidence" value="ECO:0007669"/>
    <property type="project" value="UniProtKB-ARBA"/>
</dbReference>
<dbReference type="GO" id="GO:0008466">
    <property type="term" value="F:glycogenin glucosyltransferase activity"/>
    <property type="evidence" value="ECO:0007669"/>
    <property type="project" value="UniProtKB-EC"/>
</dbReference>
<name>A0A1Y1LKV0_PHOPY</name>
<evidence type="ECO:0000256" key="3">
    <source>
        <dbReference type="SAM" id="MobiDB-lite"/>
    </source>
</evidence>
<dbReference type="InterPro" id="IPR029044">
    <property type="entry name" value="Nucleotide-diphossugar_trans"/>
</dbReference>
<accession>A0A1Y1LKV0</accession>
<dbReference type="AlphaFoldDB" id="A0A1Y1LKV0"/>
<evidence type="ECO:0000313" key="4">
    <source>
        <dbReference type="EMBL" id="JAV74294.1"/>
    </source>
</evidence>
<comment type="similarity">
    <text evidence="1">Belongs to the glycosyltransferase 8 family. Glycogenin subfamily.</text>
</comment>
<dbReference type="EMBL" id="GEZM01052724">
    <property type="protein sequence ID" value="JAV74294.1"/>
    <property type="molecule type" value="Transcribed_RNA"/>
</dbReference>
<dbReference type="InterPro" id="IPR002495">
    <property type="entry name" value="Glyco_trans_8"/>
</dbReference>
<evidence type="ECO:0000256" key="1">
    <source>
        <dbReference type="ARBA" id="ARBA00038162"/>
    </source>
</evidence>
<evidence type="ECO:0000256" key="2">
    <source>
        <dbReference type="ARBA" id="ARBA00038934"/>
    </source>
</evidence>
<dbReference type="CDD" id="cd02537">
    <property type="entry name" value="GT8_Glycogenin"/>
    <property type="match status" value="1"/>
</dbReference>
<dbReference type="Gene3D" id="3.90.550.10">
    <property type="entry name" value="Spore Coat Polysaccharide Biosynthesis Protein SpsA, Chain A"/>
    <property type="match status" value="1"/>
</dbReference>
<dbReference type="InterPro" id="IPR050587">
    <property type="entry name" value="GNT1/Glycosyltrans_8"/>
</dbReference>
<feature type="region of interest" description="Disordered" evidence="3">
    <location>
        <begin position="320"/>
        <end position="357"/>
    </location>
</feature>
<dbReference type="PANTHER" id="PTHR11183">
    <property type="entry name" value="GLYCOGENIN SUBFAMILY MEMBER"/>
    <property type="match status" value="1"/>
</dbReference>
<protein>
    <recommendedName>
        <fullName evidence="2">glycogenin glucosyltransferase</fullName>
        <ecNumber evidence="2">2.4.1.186</ecNumber>
    </recommendedName>
</protein>